<evidence type="ECO:0000256" key="2">
    <source>
        <dbReference type="ARBA" id="ARBA00022692"/>
    </source>
</evidence>
<dbReference type="AlphaFoldDB" id="A0AAV4MS71"/>
<feature type="transmembrane region" description="Helical" evidence="5">
    <location>
        <begin position="142"/>
        <end position="163"/>
    </location>
</feature>
<dbReference type="Pfam" id="PF10242">
    <property type="entry name" value="L_HMGIC_fpl"/>
    <property type="match status" value="1"/>
</dbReference>
<sequence length="200" mass="23383">MYKEIVEYFQMERTESTLSSDYVVLRTPLWCSIPKEFIEHKHYENIERWKTSWTVTALWTMLSILVTFTCTIGFVETEWFVRENNTLSSLSDRTILTYDRSSLVYTLGMFNVCYRDFQQTNFHCHRFSVARFPSSSWQGTCILYGAGCVLQGCGAILLVLSLMNRSAARRIGTQLVSHVYVVAGKFKLYFIIKFNYKSEK</sequence>
<keyword evidence="2 5" id="KW-0812">Transmembrane</keyword>
<organism evidence="6 7">
    <name type="scientific">Caerostris extrusa</name>
    <name type="common">Bark spider</name>
    <name type="synonym">Caerostris bankana</name>
    <dbReference type="NCBI Taxonomy" id="172846"/>
    <lineage>
        <taxon>Eukaryota</taxon>
        <taxon>Metazoa</taxon>
        <taxon>Ecdysozoa</taxon>
        <taxon>Arthropoda</taxon>
        <taxon>Chelicerata</taxon>
        <taxon>Arachnida</taxon>
        <taxon>Araneae</taxon>
        <taxon>Araneomorphae</taxon>
        <taxon>Entelegynae</taxon>
        <taxon>Araneoidea</taxon>
        <taxon>Araneidae</taxon>
        <taxon>Caerostris</taxon>
    </lineage>
</organism>
<keyword evidence="3 5" id="KW-1133">Transmembrane helix</keyword>
<reference evidence="6 7" key="1">
    <citation type="submission" date="2021-06" db="EMBL/GenBank/DDBJ databases">
        <title>Caerostris extrusa draft genome.</title>
        <authorList>
            <person name="Kono N."/>
            <person name="Arakawa K."/>
        </authorList>
    </citation>
    <scope>NUCLEOTIDE SEQUENCE [LARGE SCALE GENOMIC DNA]</scope>
</reference>
<evidence type="ECO:0000256" key="1">
    <source>
        <dbReference type="ARBA" id="ARBA00004141"/>
    </source>
</evidence>
<evidence type="ECO:0000256" key="4">
    <source>
        <dbReference type="ARBA" id="ARBA00023136"/>
    </source>
</evidence>
<keyword evidence="4 5" id="KW-0472">Membrane</keyword>
<comment type="subcellular location">
    <subcellularLocation>
        <location evidence="1">Membrane</location>
        <topology evidence="1">Multi-pass membrane protein</topology>
    </subcellularLocation>
</comment>
<accession>A0AAV4MS71</accession>
<comment type="caution">
    <text evidence="6">The sequence shown here is derived from an EMBL/GenBank/DDBJ whole genome shotgun (WGS) entry which is preliminary data.</text>
</comment>
<feature type="transmembrane region" description="Helical" evidence="5">
    <location>
        <begin position="53"/>
        <end position="75"/>
    </location>
</feature>
<dbReference type="PANTHER" id="PTHR12489">
    <property type="entry name" value="LIPOMA HMGIC FUSION PARTNER-LIKE PROTEIN"/>
    <property type="match status" value="1"/>
</dbReference>
<dbReference type="InterPro" id="IPR019372">
    <property type="entry name" value="LHFPL"/>
</dbReference>
<evidence type="ECO:0000313" key="6">
    <source>
        <dbReference type="EMBL" id="GIX74871.1"/>
    </source>
</evidence>
<dbReference type="GO" id="GO:0016020">
    <property type="term" value="C:membrane"/>
    <property type="evidence" value="ECO:0007669"/>
    <property type="project" value="UniProtKB-SubCell"/>
</dbReference>
<feature type="transmembrane region" description="Helical" evidence="5">
    <location>
        <begin position="175"/>
        <end position="192"/>
    </location>
</feature>
<keyword evidence="7" id="KW-1185">Reference proteome</keyword>
<evidence type="ECO:0000313" key="7">
    <source>
        <dbReference type="Proteomes" id="UP001054945"/>
    </source>
</evidence>
<evidence type="ECO:0000256" key="5">
    <source>
        <dbReference type="SAM" id="Phobius"/>
    </source>
</evidence>
<dbReference type="Proteomes" id="UP001054945">
    <property type="component" value="Unassembled WGS sequence"/>
</dbReference>
<dbReference type="EMBL" id="BPLR01002534">
    <property type="protein sequence ID" value="GIX74871.1"/>
    <property type="molecule type" value="Genomic_DNA"/>
</dbReference>
<protein>
    <submittedName>
        <fullName evidence="6">Uncharacterized protein</fullName>
    </submittedName>
</protein>
<evidence type="ECO:0000256" key="3">
    <source>
        <dbReference type="ARBA" id="ARBA00022989"/>
    </source>
</evidence>
<gene>
    <name evidence="6" type="primary">AVEN_228531_1</name>
    <name evidence="6" type="ORF">CEXT_655551</name>
</gene>
<name>A0AAV4MS71_CAEEX</name>
<proteinExistence type="predicted"/>
<dbReference type="PANTHER" id="PTHR12489:SF22">
    <property type="entry name" value="SI:DKEY-35M8.1"/>
    <property type="match status" value="1"/>
</dbReference>